<name>M2NFY4_BAUPA</name>
<keyword evidence="4 5" id="KW-0472">Membrane</keyword>
<evidence type="ECO:0008006" key="8">
    <source>
        <dbReference type="Google" id="ProtNLM"/>
    </source>
</evidence>
<comment type="subcellular location">
    <subcellularLocation>
        <location evidence="1">Membrane</location>
    </subcellularLocation>
</comment>
<keyword evidence="3 5" id="KW-1133">Transmembrane helix</keyword>
<dbReference type="OrthoDB" id="4456959at2759"/>
<sequence>MPSIIAGSQPLLGPLVGLVGWTFVMEGWMYLYRLPAMSKYNVDASPGMTKEHLNAKIPRHLQYPADNFNHLMEQPTQFYAIVLALNQLGVRDSLTVQLAWTYVGLRIVHSLVQSTTNHILIRFSIFLTSSAVLLGMTAQAARIFWQ</sequence>
<proteinExistence type="predicted"/>
<accession>M2NFY4</accession>
<dbReference type="InterPro" id="IPR001129">
    <property type="entry name" value="Membr-assoc_MAPEG"/>
</dbReference>
<evidence type="ECO:0000256" key="3">
    <source>
        <dbReference type="ARBA" id="ARBA00022989"/>
    </source>
</evidence>
<dbReference type="InterPro" id="IPR023352">
    <property type="entry name" value="MAPEG-like_dom_sf"/>
</dbReference>
<evidence type="ECO:0000256" key="4">
    <source>
        <dbReference type="ARBA" id="ARBA00023136"/>
    </source>
</evidence>
<dbReference type="EMBL" id="KB445553">
    <property type="protein sequence ID" value="EMC97905.1"/>
    <property type="molecule type" value="Genomic_DNA"/>
</dbReference>
<organism evidence="6 7">
    <name type="scientific">Baudoinia panamericana (strain UAMH 10762)</name>
    <name type="common">Angels' share fungus</name>
    <name type="synonym">Baudoinia compniacensis (strain UAMH 10762)</name>
    <dbReference type="NCBI Taxonomy" id="717646"/>
    <lineage>
        <taxon>Eukaryota</taxon>
        <taxon>Fungi</taxon>
        <taxon>Dikarya</taxon>
        <taxon>Ascomycota</taxon>
        <taxon>Pezizomycotina</taxon>
        <taxon>Dothideomycetes</taxon>
        <taxon>Dothideomycetidae</taxon>
        <taxon>Mycosphaerellales</taxon>
        <taxon>Teratosphaeriaceae</taxon>
        <taxon>Baudoinia</taxon>
    </lineage>
</organism>
<dbReference type="RefSeq" id="XP_007674788.1">
    <property type="nucleotide sequence ID" value="XM_007676598.1"/>
</dbReference>
<dbReference type="Gene3D" id="1.20.120.550">
    <property type="entry name" value="Membrane associated eicosanoid/glutathione metabolism-like domain"/>
    <property type="match status" value="1"/>
</dbReference>
<feature type="transmembrane region" description="Helical" evidence="5">
    <location>
        <begin position="12"/>
        <end position="31"/>
    </location>
</feature>
<gene>
    <name evidence="6" type="ORF">BAUCODRAFT_120826</name>
</gene>
<feature type="transmembrane region" description="Helical" evidence="5">
    <location>
        <begin position="119"/>
        <end position="145"/>
    </location>
</feature>
<dbReference type="Proteomes" id="UP000011761">
    <property type="component" value="Unassembled WGS sequence"/>
</dbReference>
<protein>
    <recommendedName>
        <fullName evidence="8">MAPEG family protein</fullName>
    </recommendedName>
</protein>
<dbReference type="Pfam" id="PF01124">
    <property type="entry name" value="MAPEG"/>
    <property type="match status" value="1"/>
</dbReference>
<evidence type="ECO:0000313" key="7">
    <source>
        <dbReference type="Proteomes" id="UP000011761"/>
    </source>
</evidence>
<dbReference type="GeneID" id="19107538"/>
<dbReference type="OMA" id="WTFAMEA"/>
<dbReference type="SUPFAM" id="SSF161084">
    <property type="entry name" value="MAPEG domain-like"/>
    <property type="match status" value="1"/>
</dbReference>
<evidence type="ECO:0000313" key="6">
    <source>
        <dbReference type="EMBL" id="EMC97905.1"/>
    </source>
</evidence>
<evidence type="ECO:0000256" key="5">
    <source>
        <dbReference type="SAM" id="Phobius"/>
    </source>
</evidence>
<keyword evidence="7" id="KW-1185">Reference proteome</keyword>
<dbReference type="HOGENOM" id="CLU_129387_0_0_1"/>
<dbReference type="KEGG" id="bcom:BAUCODRAFT_120826"/>
<reference evidence="6 7" key="1">
    <citation type="journal article" date="2012" name="PLoS Pathog.">
        <title>Diverse lifestyles and strategies of plant pathogenesis encoded in the genomes of eighteen Dothideomycetes fungi.</title>
        <authorList>
            <person name="Ohm R.A."/>
            <person name="Feau N."/>
            <person name="Henrissat B."/>
            <person name="Schoch C.L."/>
            <person name="Horwitz B.A."/>
            <person name="Barry K.W."/>
            <person name="Condon B.J."/>
            <person name="Copeland A.C."/>
            <person name="Dhillon B."/>
            <person name="Glaser F."/>
            <person name="Hesse C.N."/>
            <person name="Kosti I."/>
            <person name="LaButti K."/>
            <person name="Lindquist E.A."/>
            <person name="Lucas S."/>
            <person name="Salamov A.A."/>
            <person name="Bradshaw R.E."/>
            <person name="Ciuffetti L."/>
            <person name="Hamelin R.C."/>
            <person name="Kema G.H.J."/>
            <person name="Lawrence C."/>
            <person name="Scott J.A."/>
            <person name="Spatafora J.W."/>
            <person name="Turgeon B.G."/>
            <person name="de Wit P.J.G.M."/>
            <person name="Zhong S."/>
            <person name="Goodwin S.B."/>
            <person name="Grigoriev I.V."/>
        </authorList>
    </citation>
    <scope>NUCLEOTIDE SEQUENCE [LARGE SCALE GENOMIC DNA]</scope>
    <source>
        <strain evidence="6 7">UAMH 10762</strain>
    </source>
</reference>
<dbReference type="AlphaFoldDB" id="M2NFY4"/>
<evidence type="ECO:0000256" key="2">
    <source>
        <dbReference type="ARBA" id="ARBA00022692"/>
    </source>
</evidence>
<dbReference type="eggNOG" id="ENOG502SNUD">
    <property type="taxonomic scope" value="Eukaryota"/>
</dbReference>
<keyword evidence="2 5" id="KW-0812">Transmembrane</keyword>
<dbReference type="GO" id="GO:0016020">
    <property type="term" value="C:membrane"/>
    <property type="evidence" value="ECO:0007669"/>
    <property type="project" value="UniProtKB-SubCell"/>
</dbReference>
<evidence type="ECO:0000256" key="1">
    <source>
        <dbReference type="ARBA" id="ARBA00004370"/>
    </source>
</evidence>